<dbReference type="InterPro" id="IPR033753">
    <property type="entry name" value="GCV_H/Fam206"/>
</dbReference>
<dbReference type="InterPro" id="IPR002930">
    <property type="entry name" value="GCV_H"/>
</dbReference>
<dbReference type="GO" id="GO:0009249">
    <property type="term" value="P:protein lipoylation"/>
    <property type="evidence" value="ECO:0007669"/>
    <property type="project" value="TreeGrafter"/>
</dbReference>
<proteinExistence type="predicted"/>
<dbReference type="AlphaFoldDB" id="A0A7C1AKW6"/>
<name>A0A7C1AKW6_9BACT</name>
<dbReference type="EMBL" id="DQZW01000023">
    <property type="protein sequence ID" value="HDL89367.1"/>
    <property type="molecule type" value="Genomic_DNA"/>
</dbReference>
<sequence>MKKQGKTKRVIFGIREDECIWMKAGVVNFKLCHNAFDCTTCSFDHAMQKALSQGKKTTSWRDEMMRKPHSERACRYMMSGDVPVKYCSNAYDCSTCEFDQLMQAYHETIAGHEVKKSEIQGFTVADDYYYHPGHSWLRYEHGGLIRIGIDDFSHRLLGFISEIRLPEVGTKVKENTRGWLIRRDEKIAPFLMPVEGIVVARNHRVMQSPSLVKDDPYEEGWLIMLEPIRKLNAQGSLFYGEEAKNFFREEANKLDAMVQEVYGGMSLAATGGEVINDIYGNLKRIGWDTLVKKFLLRTEE</sequence>
<dbReference type="PANTHER" id="PTHR11715:SF3">
    <property type="entry name" value="GLYCINE CLEAVAGE SYSTEM H PROTEIN-RELATED"/>
    <property type="match status" value="1"/>
</dbReference>
<dbReference type="GO" id="GO:0005960">
    <property type="term" value="C:glycine cleavage complex"/>
    <property type="evidence" value="ECO:0007669"/>
    <property type="project" value="InterPro"/>
</dbReference>
<dbReference type="Pfam" id="PF01597">
    <property type="entry name" value="GCV_H"/>
    <property type="match status" value="1"/>
</dbReference>
<accession>A0A7C1AKW6</accession>
<organism evidence="2">
    <name type="scientific">Thermodesulforhabdus norvegica</name>
    <dbReference type="NCBI Taxonomy" id="39841"/>
    <lineage>
        <taxon>Bacteria</taxon>
        <taxon>Pseudomonadati</taxon>
        <taxon>Thermodesulfobacteriota</taxon>
        <taxon>Syntrophobacteria</taxon>
        <taxon>Syntrophobacterales</taxon>
        <taxon>Thermodesulforhabdaceae</taxon>
        <taxon>Thermodesulforhabdus</taxon>
    </lineage>
</organism>
<dbReference type="SUPFAM" id="SSF51230">
    <property type="entry name" value="Single hybrid motif"/>
    <property type="match status" value="1"/>
</dbReference>
<dbReference type="Proteomes" id="UP000886355">
    <property type="component" value="Unassembled WGS sequence"/>
</dbReference>
<evidence type="ECO:0000313" key="2">
    <source>
        <dbReference type="EMBL" id="HDL89367.1"/>
    </source>
</evidence>
<dbReference type="CDD" id="cd06848">
    <property type="entry name" value="GCS_H"/>
    <property type="match status" value="1"/>
</dbReference>
<evidence type="ECO:0000256" key="1">
    <source>
        <dbReference type="ARBA" id="ARBA00022823"/>
    </source>
</evidence>
<dbReference type="GO" id="GO:0019464">
    <property type="term" value="P:glycine decarboxylation via glycine cleavage system"/>
    <property type="evidence" value="ECO:0007669"/>
    <property type="project" value="InterPro"/>
</dbReference>
<reference evidence="2" key="1">
    <citation type="journal article" date="2020" name="mSystems">
        <title>Genome- and Community-Level Interaction Insights into Carbon Utilization and Element Cycling Functions of Hydrothermarchaeota in Hydrothermal Sediment.</title>
        <authorList>
            <person name="Zhou Z."/>
            <person name="Liu Y."/>
            <person name="Xu W."/>
            <person name="Pan J."/>
            <person name="Luo Z.H."/>
            <person name="Li M."/>
        </authorList>
    </citation>
    <scope>NUCLEOTIDE SEQUENCE [LARGE SCALE GENOMIC DNA]</scope>
    <source>
        <strain evidence="2">HyVt-19</strain>
    </source>
</reference>
<protein>
    <submittedName>
        <fullName evidence="2">Glycine cleavage system protein H</fullName>
    </submittedName>
</protein>
<comment type="caution">
    <text evidence="2">The sequence shown here is derived from an EMBL/GenBank/DDBJ whole genome shotgun (WGS) entry which is preliminary data.</text>
</comment>
<dbReference type="InterPro" id="IPR011053">
    <property type="entry name" value="Single_hybrid_motif"/>
</dbReference>
<keyword evidence="1" id="KW-0450">Lipoyl</keyword>
<dbReference type="Gene3D" id="2.40.50.100">
    <property type="match status" value="1"/>
</dbReference>
<dbReference type="GO" id="GO:0005829">
    <property type="term" value="C:cytosol"/>
    <property type="evidence" value="ECO:0007669"/>
    <property type="project" value="TreeGrafter"/>
</dbReference>
<dbReference type="PANTHER" id="PTHR11715">
    <property type="entry name" value="GLYCINE CLEAVAGE SYSTEM H PROTEIN"/>
    <property type="match status" value="1"/>
</dbReference>
<gene>
    <name evidence="2" type="ORF">ENG14_00505</name>
</gene>